<organism evidence="2 3">
    <name type="scientific">Lucifera butyrica</name>
    <dbReference type="NCBI Taxonomy" id="1351585"/>
    <lineage>
        <taxon>Bacteria</taxon>
        <taxon>Bacillati</taxon>
        <taxon>Bacillota</taxon>
        <taxon>Negativicutes</taxon>
        <taxon>Veillonellales</taxon>
        <taxon>Veillonellaceae</taxon>
        <taxon>Lucifera</taxon>
    </lineage>
</organism>
<keyword evidence="1" id="KW-0812">Transmembrane</keyword>
<keyword evidence="3" id="KW-1185">Reference proteome</keyword>
<reference evidence="2 3" key="1">
    <citation type="submission" date="2018-06" db="EMBL/GenBank/DDBJ databases">
        <authorList>
            <person name="Strepis N."/>
        </authorList>
    </citation>
    <scope>NUCLEOTIDE SEQUENCE [LARGE SCALE GENOMIC DNA]</scope>
    <source>
        <strain evidence="2">LUCI</strain>
    </source>
</reference>
<dbReference type="AlphaFoldDB" id="A0A498QYL7"/>
<feature type="transmembrane region" description="Helical" evidence="1">
    <location>
        <begin position="96"/>
        <end position="114"/>
    </location>
</feature>
<keyword evidence="1" id="KW-0472">Membrane</keyword>
<evidence type="ECO:0000256" key="1">
    <source>
        <dbReference type="SAM" id="Phobius"/>
    </source>
</evidence>
<proteinExistence type="predicted"/>
<protein>
    <submittedName>
        <fullName evidence="2">Uncharacterized protein</fullName>
    </submittedName>
</protein>
<feature type="transmembrane region" description="Helical" evidence="1">
    <location>
        <begin position="58"/>
        <end position="84"/>
    </location>
</feature>
<evidence type="ECO:0000313" key="3">
    <source>
        <dbReference type="Proteomes" id="UP000277811"/>
    </source>
</evidence>
<dbReference type="RefSeq" id="WP_122626271.1">
    <property type="nucleotide sequence ID" value="NZ_UPPP01000054.1"/>
</dbReference>
<accession>A0A498QYL7</accession>
<gene>
    <name evidence="2" type="ORF">LUCI_0483</name>
</gene>
<feature type="transmembrane region" description="Helical" evidence="1">
    <location>
        <begin position="121"/>
        <end position="148"/>
    </location>
</feature>
<feature type="transmembrane region" description="Helical" evidence="1">
    <location>
        <begin position="26"/>
        <end position="46"/>
    </location>
</feature>
<keyword evidence="1" id="KW-1133">Transmembrane helix</keyword>
<dbReference type="Proteomes" id="UP000277811">
    <property type="component" value="Unassembled WGS sequence"/>
</dbReference>
<dbReference type="OrthoDB" id="1679483at2"/>
<dbReference type="EMBL" id="UPPP01000054">
    <property type="protein sequence ID" value="VBB05276.1"/>
    <property type="molecule type" value="Genomic_DNA"/>
</dbReference>
<dbReference type="NCBIfam" id="NF041644">
    <property type="entry name" value="CBO0543_fam"/>
    <property type="match status" value="1"/>
</dbReference>
<evidence type="ECO:0000313" key="2">
    <source>
        <dbReference type="EMBL" id="VBB05276.1"/>
    </source>
</evidence>
<sequence>MNTIDTMHQFKVSLWHLSYTHWKTSVLFSIQWWSLFILAVAAYIIWWRFVDKHRLSEILLFGSFIAVGRMIMDLIGTNMVLWSYDISLTPFIPSPFIHDITDTPLVLMLVYQYCSSWRTFLIWTSIVTGIITFIFFPVSIAVNILTYFHWNHVYSFLLIILIASLSRAVLLGILHLEQRCQTKK</sequence>
<name>A0A498QYL7_9FIRM</name>
<dbReference type="InterPro" id="IPR048147">
    <property type="entry name" value="CBO0543-like"/>
</dbReference>
<feature type="transmembrane region" description="Helical" evidence="1">
    <location>
        <begin position="154"/>
        <end position="176"/>
    </location>
</feature>